<keyword evidence="10" id="KW-0472">Membrane</keyword>
<dbReference type="Pfam" id="PF07730">
    <property type="entry name" value="HisKA_3"/>
    <property type="match status" value="1"/>
</dbReference>
<evidence type="ECO:0000256" key="6">
    <source>
        <dbReference type="ARBA" id="ARBA00022777"/>
    </source>
</evidence>
<dbReference type="InterPro" id="IPR003594">
    <property type="entry name" value="HATPase_dom"/>
</dbReference>
<dbReference type="Pfam" id="PF14938">
    <property type="entry name" value="SNAP"/>
    <property type="match status" value="1"/>
</dbReference>
<comment type="caution">
    <text evidence="12">The sequence shown here is derived from an EMBL/GenBank/DDBJ whole genome shotgun (WGS) entry which is preliminary data.</text>
</comment>
<dbReference type="PROSITE" id="PS50109">
    <property type="entry name" value="HIS_KIN"/>
    <property type="match status" value="1"/>
</dbReference>
<keyword evidence="10" id="KW-0812">Transmembrane</keyword>
<dbReference type="EMBL" id="JAUJEB010000002">
    <property type="protein sequence ID" value="MDN5213213.1"/>
    <property type="molecule type" value="Genomic_DNA"/>
</dbReference>
<evidence type="ECO:0000313" key="12">
    <source>
        <dbReference type="EMBL" id="MDN5213213.1"/>
    </source>
</evidence>
<dbReference type="Proteomes" id="UP001172083">
    <property type="component" value="Unassembled WGS sequence"/>
</dbReference>
<keyword evidence="9" id="KW-0175">Coiled coil</keyword>
<dbReference type="InterPro" id="IPR005467">
    <property type="entry name" value="His_kinase_dom"/>
</dbReference>
<feature type="transmembrane region" description="Helical" evidence="10">
    <location>
        <begin position="349"/>
        <end position="368"/>
    </location>
</feature>
<evidence type="ECO:0000256" key="2">
    <source>
        <dbReference type="ARBA" id="ARBA00012438"/>
    </source>
</evidence>
<protein>
    <recommendedName>
        <fullName evidence="2">histidine kinase</fullName>
        <ecNumber evidence="2">2.7.13.3</ecNumber>
    </recommendedName>
</protein>
<dbReference type="InterPro" id="IPR011990">
    <property type="entry name" value="TPR-like_helical_dom_sf"/>
</dbReference>
<dbReference type="PANTHER" id="PTHR24421:SF10">
    <property type="entry name" value="NITRATE_NITRITE SENSOR PROTEIN NARQ"/>
    <property type="match status" value="1"/>
</dbReference>
<dbReference type="RefSeq" id="WP_346758553.1">
    <property type="nucleotide sequence ID" value="NZ_JAUJEB010000002.1"/>
</dbReference>
<dbReference type="SUPFAM" id="SSF55874">
    <property type="entry name" value="ATPase domain of HSP90 chaperone/DNA topoisomerase II/histidine kinase"/>
    <property type="match status" value="1"/>
</dbReference>
<feature type="domain" description="Histidine kinase" evidence="11">
    <location>
        <begin position="415"/>
        <end position="600"/>
    </location>
</feature>
<dbReference type="Pfam" id="PF02518">
    <property type="entry name" value="HATPase_c"/>
    <property type="match status" value="1"/>
</dbReference>
<evidence type="ECO:0000256" key="3">
    <source>
        <dbReference type="ARBA" id="ARBA00022553"/>
    </source>
</evidence>
<keyword evidence="10" id="KW-1133">Transmembrane helix</keyword>
<dbReference type="Gene3D" id="3.30.565.10">
    <property type="entry name" value="Histidine kinase-like ATPase, C-terminal domain"/>
    <property type="match status" value="1"/>
</dbReference>
<dbReference type="InterPro" id="IPR011712">
    <property type="entry name" value="Sig_transdc_His_kin_sub3_dim/P"/>
</dbReference>
<keyword evidence="3" id="KW-0597">Phosphoprotein</keyword>
<dbReference type="PANTHER" id="PTHR24421">
    <property type="entry name" value="NITRATE/NITRITE SENSOR PROTEIN NARX-RELATED"/>
    <property type="match status" value="1"/>
</dbReference>
<evidence type="ECO:0000256" key="1">
    <source>
        <dbReference type="ARBA" id="ARBA00000085"/>
    </source>
</evidence>
<dbReference type="SMART" id="SM00387">
    <property type="entry name" value="HATPase_c"/>
    <property type="match status" value="1"/>
</dbReference>
<gene>
    <name evidence="12" type="ORF">QQ020_14185</name>
</gene>
<reference evidence="12" key="1">
    <citation type="submission" date="2023-06" db="EMBL/GenBank/DDBJ databases">
        <title>Genomic of Agaribacillus aureum.</title>
        <authorList>
            <person name="Wang G."/>
        </authorList>
    </citation>
    <scope>NUCLEOTIDE SEQUENCE</scope>
    <source>
        <strain evidence="12">BMA12</strain>
    </source>
</reference>
<evidence type="ECO:0000256" key="9">
    <source>
        <dbReference type="SAM" id="Coils"/>
    </source>
</evidence>
<dbReference type="InterPro" id="IPR036890">
    <property type="entry name" value="HATPase_C_sf"/>
</dbReference>
<accession>A0ABT8LAB5</accession>
<comment type="catalytic activity">
    <reaction evidence="1">
        <text>ATP + protein L-histidine = ADP + protein N-phospho-L-histidine.</text>
        <dbReference type="EC" id="2.7.13.3"/>
    </reaction>
</comment>
<keyword evidence="7" id="KW-0067">ATP-binding</keyword>
<evidence type="ECO:0000256" key="10">
    <source>
        <dbReference type="SAM" id="Phobius"/>
    </source>
</evidence>
<dbReference type="InterPro" id="IPR050482">
    <property type="entry name" value="Sensor_HK_TwoCompSys"/>
</dbReference>
<keyword evidence="6 12" id="KW-0418">Kinase</keyword>
<feature type="coiled-coil region" evidence="9">
    <location>
        <begin position="392"/>
        <end position="419"/>
    </location>
</feature>
<name>A0ABT8LAB5_9BACT</name>
<keyword evidence="5" id="KW-0547">Nucleotide-binding</keyword>
<dbReference type="CDD" id="cd16917">
    <property type="entry name" value="HATPase_UhpB-NarQ-NarX-like"/>
    <property type="match status" value="1"/>
</dbReference>
<dbReference type="Gene3D" id="1.25.40.10">
    <property type="entry name" value="Tetratricopeptide repeat domain"/>
    <property type="match status" value="1"/>
</dbReference>
<dbReference type="GO" id="GO:0016301">
    <property type="term" value="F:kinase activity"/>
    <property type="evidence" value="ECO:0007669"/>
    <property type="project" value="UniProtKB-KW"/>
</dbReference>
<proteinExistence type="predicted"/>
<evidence type="ECO:0000313" key="13">
    <source>
        <dbReference type="Proteomes" id="UP001172083"/>
    </source>
</evidence>
<keyword evidence="8" id="KW-0902">Two-component regulatory system</keyword>
<dbReference type="Gene3D" id="1.20.5.1930">
    <property type="match status" value="1"/>
</dbReference>
<dbReference type="SUPFAM" id="SSF48452">
    <property type="entry name" value="TPR-like"/>
    <property type="match status" value="2"/>
</dbReference>
<evidence type="ECO:0000259" key="11">
    <source>
        <dbReference type="PROSITE" id="PS50109"/>
    </source>
</evidence>
<evidence type="ECO:0000256" key="8">
    <source>
        <dbReference type="ARBA" id="ARBA00023012"/>
    </source>
</evidence>
<keyword evidence="4" id="KW-0808">Transferase</keyword>
<dbReference type="EC" id="2.7.13.3" evidence="2"/>
<dbReference type="SMART" id="SM00028">
    <property type="entry name" value="TPR"/>
    <property type="match status" value="4"/>
</dbReference>
<keyword evidence="13" id="KW-1185">Reference proteome</keyword>
<organism evidence="12 13">
    <name type="scientific">Agaribacillus aureus</name>
    <dbReference type="NCBI Taxonomy" id="3051825"/>
    <lineage>
        <taxon>Bacteria</taxon>
        <taxon>Pseudomonadati</taxon>
        <taxon>Bacteroidota</taxon>
        <taxon>Cytophagia</taxon>
        <taxon>Cytophagales</taxon>
        <taxon>Splendidivirgaceae</taxon>
        <taxon>Agaribacillus</taxon>
    </lineage>
</organism>
<evidence type="ECO:0000256" key="5">
    <source>
        <dbReference type="ARBA" id="ARBA00022741"/>
    </source>
</evidence>
<evidence type="ECO:0000256" key="4">
    <source>
        <dbReference type="ARBA" id="ARBA00022679"/>
    </source>
</evidence>
<sequence>MSLDRYFFAFAIFYGAVFTVFGQPATNRDLADSLRSAGLKLKNQGDFDSALTLYQQAIIQFSTHDLPIEVADCHNKIGIVYFRMAAYDSALYHYFQSVSINDSLRHLPGLIKNYINLSNYYAVNHDYSNATSFNKMGRALAIELNDHGKLALLLENLGNIFTRLDYKKANPDSARFYFAKSIRIFEEGNNIANAAGGYQNLGLVYEQENVLDSADFYYRKSLQLLKSAKLTAAQVPLHRNLGNLANKLGQPLTALNYFQQGIKLAQQHRMRGSIHSISGNLAEIHELLGNFQKALYWEKFNHTYSDSLFNESKALQISELNTKYETEKTEKELAQAQGEVLRRTAERDGYLYTLAVFLVLAIVLVLVYQQRQKAVVALQRKEKSLFDQRVNQLLLEQEVNSLNAMLDGEEKERKRIAKELHDRVASLLTAIKYARQGNSKAAEDDKIGQLLDDALEETRTLSHSFASGVLAKFGLKAAVEDLTGSIENDHNIQVSVNLAGFNDRINTMIEIDVYRIIQELISNTLKHSKAHNVDLRMNMDHNKLHLFYSDDGSGFDKDVVTNGIGLRNIDARVQKYHGNLHINTEPRQGVKVQIAIPIFDDEKITISG</sequence>
<evidence type="ECO:0000256" key="7">
    <source>
        <dbReference type="ARBA" id="ARBA00022840"/>
    </source>
</evidence>
<dbReference type="InterPro" id="IPR019734">
    <property type="entry name" value="TPR_rpt"/>
</dbReference>